<accession>A0ACB9SPT5</accession>
<keyword evidence="2" id="KW-1185">Reference proteome</keyword>
<protein>
    <submittedName>
        <fullName evidence="1">Glycosyl hydrolase</fullName>
    </submittedName>
</protein>
<keyword evidence="1" id="KW-0378">Hydrolase</keyword>
<name>A0ACB9SPT5_HOLOL</name>
<dbReference type="Proteomes" id="UP001056778">
    <property type="component" value="Chromosome 8"/>
</dbReference>
<reference evidence="1" key="1">
    <citation type="submission" date="2022-04" db="EMBL/GenBank/DDBJ databases">
        <title>Chromosome-scale genome assembly of Holotrichia oblita Faldermann.</title>
        <authorList>
            <person name="Rongchong L."/>
        </authorList>
    </citation>
    <scope>NUCLEOTIDE SEQUENCE</scope>
    <source>
        <strain evidence="1">81SQS9</strain>
    </source>
</reference>
<organism evidence="1 2">
    <name type="scientific">Holotrichia oblita</name>
    <name type="common">Chafer beetle</name>
    <dbReference type="NCBI Taxonomy" id="644536"/>
    <lineage>
        <taxon>Eukaryota</taxon>
        <taxon>Metazoa</taxon>
        <taxon>Ecdysozoa</taxon>
        <taxon>Arthropoda</taxon>
        <taxon>Hexapoda</taxon>
        <taxon>Insecta</taxon>
        <taxon>Pterygota</taxon>
        <taxon>Neoptera</taxon>
        <taxon>Endopterygota</taxon>
        <taxon>Coleoptera</taxon>
        <taxon>Polyphaga</taxon>
        <taxon>Scarabaeiformia</taxon>
        <taxon>Scarabaeidae</taxon>
        <taxon>Melolonthinae</taxon>
        <taxon>Holotrichia</taxon>
    </lineage>
</organism>
<gene>
    <name evidence="1" type="ORF">MML48_8g00011036</name>
</gene>
<dbReference type="EMBL" id="CM043022">
    <property type="protein sequence ID" value="KAI4456504.1"/>
    <property type="molecule type" value="Genomic_DNA"/>
</dbReference>
<sequence length="526" mass="59586">MNAIIKYFVVIAIVFVYGSDATTTLLNTNSFPPNFTFGVATAAYQIEGAWDEDGKGESIWDRFTHEYPHRISDASTADIACNSYHKYKEDVQLIKALGVDYYRFSISWTRILPTGYLNNINEAGIQYYNNLINELIANGIDPVITIYHWDLPQTLQELGGWPNSELVTHYVNFAKIAFENFGDRVKTWITFNEPKQICKLGYGDGSLAPGYKSSGIGDYRCVYTILKSHAEAYHLYHNQFNTDKQGKVGFTMDNFWYEPGSTSRADEAAVERVFEFYLGIFANPIYGTGDFPQIVKDTVGNRSLLQGFETSRLPTFTTEEVARIKGTADFFGLNFYTAVKIGNNEADLSTVSWDSDAGILYWWDPSWPSAASYWLKVVPYGIRKALKKIKDTYGDHPIIITENGYSDHGELDDYDRVNYYLTYLSSILEAIYEDDVKVVGYTAWSLLDNFEWVHGYVSRFGIHAVDFNDPNRPRTPKLSAKIFSEIVSNRTLRSTTVQAPDYANMNAPSGIMLVVLIALVNLLSRI</sequence>
<proteinExistence type="predicted"/>
<evidence type="ECO:0000313" key="2">
    <source>
        <dbReference type="Proteomes" id="UP001056778"/>
    </source>
</evidence>
<comment type="caution">
    <text evidence="1">The sequence shown here is derived from an EMBL/GenBank/DDBJ whole genome shotgun (WGS) entry which is preliminary data.</text>
</comment>
<evidence type="ECO:0000313" key="1">
    <source>
        <dbReference type="EMBL" id="KAI4456504.1"/>
    </source>
</evidence>